<dbReference type="PROSITE" id="PS51819">
    <property type="entry name" value="VOC"/>
    <property type="match status" value="1"/>
</dbReference>
<sequence>MAVAEFYSTVLDTTDPKGLAAFYADLLGGTVDDSGEWVAVQLPGGQRLGFQHVEAHEPPVWPHWPGAEGDPQQSHLDLKLTGTHEEAEQRVRSLGGRVLDADDDGGKRPFRVYADPAGHPFCLGRF</sequence>
<dbReference type="InterPro" id="IPR041581">
    <property type="entry name" value="Glyoxalase_6"/>
</dbReference>
<evidence type="ECO:0000313" key="3">
    <source>
        <dbReference type="Proteomes" id="UP000481109"/>
    </source>
</evidence>
<comment type="caution">
    <text evidence="2">The sequence shown here is derived from an EMBL/GenBank/DDBJ whole genome shotgun (WGS) entry which is preliminary data.</text>
</comment>
<dbReference type="EMBL" id="JAAKZW010000019">
    <property type="protein sequence ID" value="NGO75724.1"/>
    <property type="molecule type" value="Genomic_DNA"/>
</dbReference>
<reference evidence="2 3" key="1">
    <citation type="submission" date="2020-02" db="EMBL/GenBank/DDBJ databases">
        <title>Whole-genome analyses of novel actinobacteria.</title>
        <authorList>
            <person name="Sahin N."/>
            <person name="Tokatli A."/>
        </authorList>
    </citation>
    <scope>NUCLEOTIDE SEQUENCE [LARGE SCALE GENOMIC DNA]</scope>
    <source>
        <strain evidence="2 3">YC504</strain>
    </source>
</reference>
<dbReference type="Proteomes" id="UP000481109">
    <property type="component" value="Unassembled WGS sequence"/>
</dbReference>
<dbReference type="AlphaFoldDB" id="A0A6G4XG77"/>
<dbReference type="PANTHER" id="PTHR35908">
    <property type="entry name" value="HYPOTHETICAL FUSION PROTEIN"/>
    <property type="match status" value="1"/>
</dbReference>
<dbReference type="InterPro" id="IPR029068">
    <property type="entry name" value="Glyas_Bleomycin-R_OHBP_Dase"/>
</dbReference>
<name>A0A6G4XG77_9ACTN</name>
<accession>A0A6G4XG77</accession>
<keyword evidence="3" id="KW-1185">Reference proteome</keyword>
<dbReference type="InterPro" id="IPR037523">
    <property type="entry name" value="VOC_core"/>
</dbReference>
<dbReference type="Pfam" id="PF18029">
    <property type="entry name" value="Glyoxalase_6"/>
    <property type="match status" value="1"/>
</dbReference>
<evidence type="ECO:0000313" key="2">
    <source>
        <dbReference type="EMBL" id="NGO75724.1"/>
    </source>
</evidence>
<dbReference type="PANTHER" id="PTHR35908:SF1">
    <property type="entry name" value="CONSERVED PROTEIN"/>
    <property type="match status" value="1"/>
</dbReference>
<evidence type="ECO:0000259" key="1">
    <source>
        <dbReference type="PROSITE" id="PS51819"/>
    </source>
</evidence>
<protein>
    <submittedName>
        <fullName evidence="2">VOC family protein</fullName>
    </submittedName>
</protein>
<proteinExistence type="predicted"/>
<organism evidence="2 3">
    <name type="scientific">Streptomyces mesophilus</name>
    <dbReference type="NCBI Taxonomy" id="1775132"/>
    <lineage>
        <taxon>Bacteria</taxon>
        <taxon>Bacillati</taxon>
        <taxon>Actinomycetota</taxon>
        <taxon>Actinomycetes</taxon>
        <taxon>Kitasatosporales</taxon>
        <taxon>Streptomycetaceae</taxon>
        <taxon>Streptomyces</taxon>
    </lineage>
</organism>
<dbReference type="RefSeq" id="WP_165331235.1">
    <property type="nucleotide sequence ID" value="NZ_JAAKZW010000019.1"/>
</dbReference>
<dbReference type="Gene3D" id="3.10.180.10">
    <property type="entry name" value="2,3-Dihydroxybiphenyl 1,2-Dioxygenase, domain 1"/>
    <property type="match status" value="1"/>
</dbReference>
<dbReference type="SUPFAM" id="SSF54593">
    <property type="entry name" value="Glyoxalase/Bleomycin resistance protein/Dihydroxybiphenyl dioxygenase"/>
    <property type="match status" value="1"/>
</dbReference>
<feature type="domain" description="VOC" evidence="1">
    <location>
        <begin position="5"/>
        <end position="126"/>
    </location>
</feature>
<gene>
    <name evidence="2" type="ORF">G6045_08535</name>
</gene>